<sequence>MTKKIIYTSHCILLKSLFSFSQIYLQMVSKQNHVANYLKRETIHNKVVTIHLALFNSACSFMFAKTGNSEK</sequence>
<dbReference type="EMBL" id="KB454512">
    <property type="protein sequence ID" value="EME29131.1"/>
    <property type="molecule type" value="Genomic_DNA"/>
</dbReference>
<dbReference type="RefSeq" id="XP_005705651.1">
    <property type="nucleotide sequence ID" value="XM_005705594.1"/>
</dbReference>
<dbReference type="KEGG" id="gsl:Gasu_35200"/>
<keyword evidence="2" id="KW-1185">Reference proteome</keyword>
<gene>
    <name evidence="1" type="ORF">Gasu_35200</name>
</gene>
<dbReference type="Proteomes" id="UP000030680">
    <property type="component" value="Unassembled WGS sequence"/>
</dbReference>
<dbReference type="Gramene" id="EME29131">
    <property type="protein sequence ID" value="EME29131"/>
    <property type="gene ID" value="Gasu_35200"/>
</dbReference>
<reference evidence="2" key="1">
    <citation type="journal article" date="2013" name="Science">
        <title>Gene transfer from bacteria and archaea facilitated evolution of an extremophilic eukaryote.</title>
        <authorList>
            <person name="Schonknecht G."/>
            <person name="Chen W.H."/>
            <person name="Ternes C.M."/>
            <person name="Barbier G.G."/>
            <person name="Shrestha R.P."/>
            <person name="Stanke M."/>
            <person name="Brautigam A."/>
            <person name="Baker B.J."/>
            <person name="Banfield J.F."/>
            <person name="Garavito R.M."/>
            <person name="Carr K."/>
            <person name="Wilkerson C."/>
            <person name="Rensing S.A."/>
            <person name="Gagneul D."/>
            <person name="Dickenson N.E."/>
            <person name="Oesterhelt C."/>
            <person name="Lercher M.J."/>
            <person name="Weber A.P."/>
        </authorList>
    </citation>
    <scope>NUCLEOTIDE SEQUENCE [LARGE SCALE GENOMIC DNA]</scope>
    <source>
        <strain evidence="2">074W</strain>
    </source>
</reference>
<proteinExistence type="predicted"/>
<organism evidence="1 2">
    <name type="scientific">Galdieria sulphuraria</name>
    <name type="common">Red alga</name>
    <dbReference type="NCBI Taxonomy" id="130081"/>
    <lineage>
        <taxon>Eukaryota</taxon>
        <taxon>Rhodophyta</taxon>
        <taxon>Bangiophyceae</taxon>
        <taxon>Galdieriales</taxon>
        <taxon>Galdieriaceae</taxon>
        <taxon>Galdieria</taxon>
    </lineage>
</organism>
<dbReference type="AlphaFoldDB" id="M2W0J9"/>
<protein>
    <submittedName>
        <fullName evidence="1">Uncharacterized protein</fullName>
    </submittedName>
</protein>
<evidence type="ECO:0000313" key="2">
    <source>
        <dbReference type="Proteomes" id="UP000030680"/>
    </source>
</evidence>
<dbReference type="GeneID" id="17087953"/>
<evidence type="ECO:0000313" key="1">
    <source>
        <dbReference type="EMBL" id="EME29131.1"/>
    </source>
</evidence>
<accession>M2W0J9</accession>
<name>M2W0J9_GALSU</name>